<keyword evidence="5" id="KW-0997">Cell inner membrane</keyword>
<dbReference type="InterPro" id="IPR051045">
    <property type="entry name" value="TonB-dependent_transducer"/>
</dbReference>
<dbReference type="Pfam" id="PF03544">
    <property type="entry name" value="TonB_C"/>
    <property type="match status" value="2"/>
</dbReference>
<comment type="caution">
    <text evidence="12">The sequence shown here is derived from an EMBL/GenBank/DDBJ whole genome shotgun (WGS) entry which is preliminary data.</text>
</comment>
<dbReference type="PANTHER" id="PTHR33446:SF2">
    <property type="entry name" value="PROTEIN TONB"/>
    <property type="match status" value="1"/>
</dbReference>
<evidence type="ECO:0000313" key="12">
    <source>
        <dbReference type="EMBL" id="GGH52461.1"/>
    </source>
</evidence>
<dbReference type="InterPro" id="IPR006260">
    <property type="entry name" value="TonB/TolA_C"/>
</dbReference>
<dbReference type="RefSeq" id="WP_188938696.1">
    <property type="nucleotide sequence ID" value="NZ_BMIA01000005.1"/>
</dbReference>
<evidence type="ECO:0000256" key="2">
    <source>
        <dbReference type="ARBA" id="ARBA00006555"/>
    </source>
</evidence>
<keyword evidence="3" id="KW-0813">Transport</keyword>
<feature type="domain" description="TonB C-terminal" evidence="11">
    <location>
        <begin position="390"/>
        <end position="487"/>
    </location>
</feature>
<evidence type="ECO:0000256" key="6">
    <source>
        <dbReference type="ARBA" id="ARBA00022692"/>
    </source>
</evidence>
<evidence type="ECO:0000256" key="9">
    <source>
        <dbReference type="ARBA" id="ARBA00023136"/>
    </source>
</evidence>
<proteinExistence type="inferred from homology"/>
<dbReference type="SUPFAM" id="SSF74653">
    <property type="entry name" value="TolA/TonB C-terminal domain"/>
    <property type="match status" value="2"/>
</dbReference>
<evidence type="ECO:0000256" key="5">
    <source>
        <dbReference type="ARBA" id="ARBA00022519"/>
    </source>
</evidence>
<keyword evidence="10" id="KW-0732">Signal</keyword>
<keyword evidence="4" id="KW-1003">Cell membrane</keyword>
<reference evidence="13" key="1">
    <citation type="journal article" date="2019" name="Int. J. Syst. Evol. Microbiol.">
        <title>The Global Catalogue of Microorganisms (GCM) 10K type strain sequencing project: providing services to taxonomists for standard genome sequencing and annotation.</title>
        <authorList>
            <consortium name="The Broad Institute Genomics Platform"/>
            <consortium name="The Broad Institute Genome Sequencing Center for Infectious Disease"/>
            <person name="Wu L."/>
            <person name="Ma J."/>
        </authorList>
    </citation>
    <scope>NUCLEOTIDE SEQUENCE [LARGE SCALE GENOMIC DNA]</scope>
    <source>
        <strain evidence="13">CGMCC 1.15288</strain>
    </source>
</reference>
<comment type="subcellular location">
    <subcellularLocation>
        <location evidence="1">Cell inner membrane</location>
        <topology evidence="1">Single-pass membrane protein</topology>
        <orientation evidence="1">Periplasmic side</orientation>
    </subcellularLocation>
</comment>
<evidence type="ECO:0000256" key="1">
    <source>
        <dbReference type="ARBA" id="ARBA00004383"/>
    </source>
</evidence>
<keyword evidence="9" id="KW-0472">Membrane</keyword>
<keyword evidence="8" id="KW-1133">Transmembrane helix</keyword>
<keyword evidence="6" id="KW-0812">Transmembrane</keyword>
<organism evidence="12 13">
    <name type="scientific">Dyadobacter endophyticus</name>
    <dbReference type="NCBI Taxonomy" id="1749036"/>
    <lineage>
        <taxon>Bacteria</taxon>
        <taxon>Pseudomonadati</taxon>
        <taxon>Bacteroidota</taxon>
        <taxon>Cytophagia</taxon>
        <taxon>Cytophagales</taxon>
        <taxon>Spirosomataceae</taxon>
        <taxon>Dyadobacter</taxon>
    </lineage>
</organism>
<protein>
    <recommendedName>
        <fullName evidence="11">TonB C-terminal domain-containing protein</fullName>
    </recommendedName>
</protein>
<evidence type="ECO:0000256" key="3">
    <source>
        <dbReference type="ARBA" id="ARBA00022448"/>
    </source>
</evidence>
<evidence type="ECO:0000256" key="4">
    <source>
        <dbReference type="ARBA" id="ARBA00022475"/>
    </source>
</evidence>
<feature type="signal peptide" evidence="10">
    <location>
        <begin position="1"/>
        <end position="17"/>
    </location>
</feature>
<keyword evidence="7" id="KW-0653">Protein transport</keyword>
<dbReference type="Gene3D" id="3.30.1150.10">
    <property type="match status" value="2"/>
</dbReference>
<sequence length="490" mass="55549">MKKLFTFLLFLGTPAFAQQVYLPHEVENKAEPAGGLAALNQFVNSNLQVPFSSSVKGVNGRVYLKGVVQPDGSMSDIEVTRGIDTLCNAAAVNVLRMYRAWRPATLGGQKVRQTVFFPVTFKADAKPTYDTARRAFVDYFNENFAPIDSARAKYRRTMPVDERGFVSGDVAYEEAMRRKWKRLGEAKFAKTPIRYKSRFVNPERDSIPAYRISARDYNEASHATEVTFDSDGHILSYVEYGVDGKASLIKDYDLTGMVRHQQLLTDSLVTDVYWDSNGQIRAHRDFPINKMGVKDEPFLMNSWGPDGTQYVKNGEGYWRAVGETPHGKWLFEQGKVVNGIKEGKWSGKLADSTQYYEEIYDLGQFKSGISWVNGEKTEYTKPQVQPEFKGGIKEFYKFLGMNIRYPSAAARSGVAGRVMLSFVVCEDGSMCEYKVENRVGYGLDEEALRVVKLMNGKWNPGELRGQKVRVKYNVPINFQIETSHQMIIHR</sequence>
<gene>
    <name evidence="12" type="ORF">GCM10007423_56900</name>
</gene>
<dbReference type="EMBL" id="BMIA01000005">
    <property type="protein sequence ID" value="GGH52461.1"/>
    <property type="molecule type" value="Genomic_DNA"/>
</dbReference>
<dbReference type="PANTHER" id="PTHR33446">
    <property type="entry name" value="PROTEIN TONB-RELATED"/>
    <property type="match status" value="1"/>
</dbReference>
<dbReference type="InterPro" id="IPR037682">
    <property type="entry name" value="TonB_C"/>
</dbReference>
<evidence type="ECO:0000256" key="7">
    <source>
        <dbReference type="ARBA" id="ARBA00022927"/>
    </source>
</evidence>
<evidence type="ECO:0000256" key="10">
    <source>
        <dbReference type="SAM" id="SignalP"/>
    </source>
</evidence>
<dbReference type="PROSITE" id="PS52015">
    <property type="entry name" value="TONB_CTD"/>
    <property type="match status" value="1"/>
</dbReference>
<dbReference type="Proteomes" id="UP000600214">
    <property type="component" value="Unassembled WGS sequence"/>
</dbReference>
<feature type="chain" id="PRO_5045438776" description="TonB C-terminal domain-containing protein" evidence="10">
    <location>
        <begin position="18"/>
        <end position="490"/>
    </location>
</feature>
<evidence type="ECO:0000259" key="11">
    <source>
        <dbReference type="PROSITE" id="PS52015"/>
    </source>
</evidence>
<comment type="similarity">
    <text evidence="2">Belongs to the TonB family.</text>
</comment>
<evidence type="ECO:0000256" key="8">
    <source>
        <dbReference type="ARBA" id="ARBA00022989"/>
    </source>
</evidence>
<accession>A0ABQ1ZAA4</accession>
<name>A0ABQ1ZAA4_9BACT</name>
<evidence type="ECO:0000313" key="13">
    <source>
        <dbReference type="Proteomes" id="UP000600214"/>
    </source>
</evidence>
<keyword evidence="13" id="KW-1185">Reference proteome</keyword>
<dbReference type="NCBIfam" id="TIGR01352">
    <property type="entry name" value="tonB_Cterm"/>
    <property type="match status" value="1"/>
</dbReference>